<dbReference type="GO" id="GO:0022857">
    <property type="term" value="F:transmembrane transporter activity"/>
    <property type="evidence" value="ECO:0007669"/>
    <property type="project" value="InterPro"/>
</dbReference>
<keyword evidence="2" id="KW-0813">Transport</keyword>
<organism evidence="9 10">
    <name type="scientific">Enterocloster citroniae</name>
    <dbReference type="NCBI Taxonomy" id="358743"/>
    <lineage>
        <taxon>Bacteria</taxon>
        <taxon>Bacillati</taxon>
        <taxon>Bacillota</taxon>
        <taxon>Clostridia</taxon>
        <taxon>Lachnospirales</taxon>
        <taxon>Lachnospiraceae</taxon>
        <taxon>Enterocloster</taxon>
    </lineage>
</organism>
<feature type="transmembrane region" description="Helical" evidence="8">
    <location>
        <begin position="119"/>
        <end position="140"/>
    </location>
</feature>
<feature type="transmembrane region" description="Helical" evidence="8">
    <location>
        <begin position="252"/>
        <end position="280"/>
    </location>
</feature>
<feature type="transmembrane region" description="Helical" evidence="8">
    <location>
        <begin position="161"/>
        <end position="182"/>
    </location>
</feature>
<reference evidence="9" key="1">
    <citation type="journal article" date="2021" name="Gut Microbes">
        <title>A synthetic consortium of 100 gut commensals modulates the composition and function in a colon model of the microbiome of elderly subjects.</title>
        <authorList>
            <person name="Perez M."/>
            <person name="Ntemiri A."/>
            <person name="Tan H."/>
            <person name="Harris H.M.B."/>
            <person name="Roager H.M."/>
            <person name="Ribiere C."/>
            <person name="O'Toole P.W."/>
        </authorList>
    </citation>
    <scope>NUCLEOTIDE SEQUENCE</scope>
    <source>
        <strain evidence="9">MCC335</strain>
    </source>
</reference>
<comment type="caution">
    <text evidence="9">The sequence shown here is derived from an EMBL/GenBank/DDBJ whole genome shotgun (WGS) entry which is preliminary data.</text>
</comment>
<dbReference type="GO" id="GO:0005886">
    <property type="term" value="C:plasma membrane"/>
    <property type="evidence" value="ECO:0007669"/>
    <property type="project" value="UniProtKB-SubCell"/>
</dbReference>
<feature type="transmembrane region" description="Helical" evidence="8">
    <location>
        <begin position="91"/>
        <end position="113"/>
    </location>
</feature>
<dbReference type="Pfam" id="PF02653">
    <property type="entry name" value="BPD_transp_2"/>
    <property type="match status" value="1"/>
</dbReference>
<dbReference type="RefSeq" id="WP_215630285.1">
    <property type="nucleotide sequence ID" value="NZ_WQPS01000063.1"/>
</dbReference>
<keyword evidence="3" id="KW-1003">Cell membrane</keyword>
<dbReference type="PANTHER" id="PTHR32196">
    <property type="entry name" value="ABC TRANSPORTER PERMEASE PROTEIN YPHD-RELATED-RELATED"/>
    <property type="match status" value="1"/>
</dbReference>
<gene>
    <name evidence="9" type="ORF">GPL26_22910</name>
</gene>
<feature type="transmembrane region" description="Helical" evidence="8">
    <location>
        <begin position="211"/>
        <end position="231"/>
    </location>
</feature>
<sequence>MKREVSLKRYSKIFILLGFMLVLTIIAPHSFPTIANLSNVLWSVSVIGIMVSGSIFAILVGGIDLSVGSMLALTGIIVVRIIRFFDYSVTGVLIGILAALLCGVLVGVVHGIIITKFKVPAFLITFATQSIISGISMILTNNKILGCLEPKAFTYIGIGKLLGLPVPVFIMAAVALISFYVLDKTQLGRYVYAVGGNPEASRLSGISDNGITMLAYIFSGLTAAIGGIVLASMTQQAMASTGSGYETEVITAAVIGGVSLAGGEGTVMGAIFGAVLVGLLNNGMNLMNVPSTHHGLVKGLVIITAVAVDIMGHQEKKKGLLLSLFRKQGGTVQ</sequence>
<evidence type="ECO:0000256" key="4">
    <source>
        <dbReference type="ARBA" id="ARBA00022519"/>
    </source>
</evidence>
<evidence type="ECO:0000256" key="1">
    <source>
        <dbReference type="ARBA" id="ARBA00004651"/>
    </source>
</evidence>
<evidence type="ECO:0000256" key="8">
    <source>
        <dbReference type="SAM" id="Phobius"/>
    </source>
</evidence>
<dbReference type="EMBL" id="WQPS01000063">
    <property type="protein sequence ID" value="MBT9812454.1"/>
    <property type="molecule type" value="Genomic_DNA"/>
</dbReference>
<evidence type="ECO:0000256" key="6">
    <source>
        <dbReference type="ARBA" id="ARBA00022989"/>
    </source>
</evidence>
<proteinExistence type="predicted"/>
<name>A0AA41K8Y6_9FIRM</name>
<dbReference type="CDD" id="cd06579">
    <property type="entry name" value="TM_PBP1_transp_AraH_like"/>
    <property type="match status" value="1"/>
</dbReference>
<evidence type="ECO:0000256" key="3">
    <source>
        <dbReference type="ARBA" id="ARBA00022475"/>
    </source>
</evidence>
<dbReference type="AlphaFoldDB" id="A0AA41K8Y6"/>
<evidence type="ECO:0000313" key="9">
    <source>
        <dbReference type="EMBL" id="MBT9812454.1"/>
    </source>
</evidence>
<evidence type="ECO:0000256" key="5">
    <source>
        <dbReference type="ARBA" id="ARBA00022692"/>
    </source>
</evidence>
<accession>A0AA41K8Y6</accession>
<keyword evidence="4" id="KW-0997">Cell inner membrane</keyword>
<dbReference type="PANTHER" id="PTHR32196:SF21">
    <property type="entry name" value="ABC TRANSPORTER PERMEASE PROTEIN YPHD-RELATED"/>
    <property type="match status" value="1"/>
</dbReference>
<dbReference type="InterPro" id="IPR001851">
    <property type="entry name" value="ABC_transp_permease"/>
</dbReference>
<keyword evidence="7 8" id="KW-0472">Membrane</keyword>
<feature type="transmembrane region" description="Helical" evidence="8">
    <location>
        <begin position="12"/>
        <end position="31"/>
    </location>
</feature>
<keyword evidence="6 8" id="KW-1133">Transmembrane helix</keyword>
<keyword evidence="5 8" id="KW-0812">Transmembrane</keyword>
<feature type="transmembrane region" description="Helical" evidence="8">
    <location>
        <begin position="51"/>
        <end position="79"/>
    </location>
</feature>
<evidence type="ECO:0000313" key="10">
    <source>
        <dbReference type="Proteomes" id="UP000708338"/>
    </source>
</evidence>
<protein>
    <submittedName>
        <fullName evidence="9">ABC transporter permease</fullName>
    </submittedName>
</protein>
<comment type="subcellular location">
    <subcellularLocation>
        <location evidence="1">Cell membrane</location>
        <topology evidence="1">Multi-pass membrane protein</topology>
    </subcellularLocation>
</comment>
<dbReference type="Proteomes" id="UP000708338">
    <property type="component" value="Unassembled WGS sequence"/>
</dbReference>
<evidence type="ECO:0000256" key="7">
    <source>
        <dbReference type="ARBA" id="ARBA00023136"/>
    </source>
</evidence>
<evidence type="ECO:0000256" key="2">
    <source>
        <dbReference type="ARBA" id="ARBA00022448"/>
    </source>
</evidence>